<feature type="compositionally biased region" description="Basic and acidic residues" evidence="10">
    <location>
        <begin position="655"/>
        <end position="676"/>
    </location>
</feature>
<dbReference type="Gene3D" id="1.10.1410.10">
    <property type="match status" value="1"/>
</dbReference>
<dbReference type="Gene3D" id="3.30.460.10">
    <property type="entry name" value="Beta Polymerase, domain 2"/>
    <property type="match status" value="1"/>
</dbReference>
<feature type="compositionally biased region" description="Polar residues" evidence="10">
    <location>
        <begin position="909"/>
        <end position="935"/>
    </location>
</feature>
<feature type="region of interest" description="Disordered" evidence="10">
    <location>
        <begin position="907"/>
        <end position="940"/>
    </location>
</feature>
<evidence type="ECO:0000313" key="12">
    <source>
        <dbReference type="EMBL" id="KAL3067837.1"/>
    </source>
</evidence>
<comment type="caution">
    <text evidence="12">The sequence shown here is derived from an EMBL/GenBank/DDBJ whole genome shotgun (WGS) entry which is preliminary data.</text>
</comment>
<dbReference type="InterPro" id="IPR043519">
    <property type="entry name" value="NT_sf"/>
</dbReference>
<evidence type="ECO:0000256" key="10">
    <source>
        <dbReference type="SAM" id="MobiDB-lite"/>
    </source>
</evidence>
<dbReference type="GO" id="GO:1990817">
    <property type="term" value="F:poly(A) RNA polymerase activity"/>
    <property type="evidence" value="ECO:0007669"/>
    <property type="project" value="UniProtKB-EC"/>
</dbReference>
<dbReference type="SUPFAM" id="SSF81301">
    <property type="entry name" value="Nucleotidyltransferase"/>
    <property type="match status" value="1"/>
</dbReference>
<dbReference type="EMBL" id="JBICCN010000458">
    <property type="protein sequence ID" value="KAL3067837.1"/>
    <property type="molecule type" value="Genomic_DNA"/>
</dbReference>
<keyword evidence="13" id="KW-1185">Reference proteome</keyword>
<name>A0ABD2HN90_HETSC</name>
<accession>A0ABD2HN90</accession>
<keyword evidence="7" id="KW-0067">ATP-binding</keyword>
<keyword evidence="6" id="KW-0547">Nucleotide-binding</keyword>
<gene>
    <name evidence="12" type="ORF">niasHS_016803</name>
</gene>
<evidence type="ECO:0000256" key="2">
    <source>
        <dbReference type="ARBA" id="ARBA00010912"/>
    </source>
</evidence>
<dbReference type="Proteomes" id="UP001620645">
    <property type="component" value="Unassembled WGS sequence"/>
</dbReference>
<dbReference type="GO" id="GO:0006397">
    <property type="term" value="P:mRNA processing"/>
    <property type="evidence" value="ECO:0007669"/>
    <property type="project" value="UniProtKB-KW"/>
</dbReference>
<evidence type="ECO:0000256" key="9">
    <source>
        <dbReference type="ARBA" id="ARBA00048830"/>
    </source>
</evidence>
<protein>
    <recommendedName>
        <fullName evidence="3">polynucleotide adenylyltransferase</fullName>
        <ecNumber evidence="3">2.7.7.19</ecNumber>
    </recommendedName>
</protein>
<evidence type="ECO:0000256" key="1">
    <source>
        <dbReference type="ARBA" id="ARBA00004123"/>
    </source>
</evidence>
<feature type="region of interest" description="Disordered" evidence="10">
    <location>
        <begin position="654"/>
        <end position="676"/>
    </location>
</feature>
<dbReference type="GO" id="GO:0005524">
    <property type="term" value="F:ATP binding"/>
    <property type="evidence" value="ECO:0007669"/>
    <property type="project" value="UniProtKB-KW"/>
</dbReference>
<evidence type="ECO:0000313" key="13">
    <source>
        <dbReference type="Proteomes" id="UP001620645"/>
    </source>
</evidence>
<sequence>MSAVELIKRFSVLFPLGKLNMVWPTVRKCRNQKKVMEWIKLSDKQNHGQTATAYHDAEAALLAKLYVDFFNNNEIFDPTRRTKSNEIYNKIKRMDIFSMAAIWLINNLVEELIIFAETFFGKMDAKDNTIDELWSEWANALRHMEKAENLEHKFCSIHKMATFTMNILWLCASKTEWLDILAMLHKKRWSELTFISVPIETKFLSSNFECSVEETAQLMAMARAKPNYELIHALTLYRLIRRLNPFKSLFSGTEAQIDAMKSRLFIMLDSANEFGTLEKAFPEQLHIDAFCLSHRIELYTDILFQRTSSERAKVAEVRLATTMLYRYFKSCFEIKLNKGQLLQVNVTRAALSTVRNKVYPNFDRMEGLCWLMFLMPLIADEDEKNGDDTGGGFVLPTEPSVLNCVMSDGKLPEFAPYWTLVHLFHYEWLSAEQQVGIPYGRLFTQMKNDGILTRMKRLLGDTWFELLCTMYPDVCKYTINVFDDHVTLKTLYIHAIFSTTTTDSDLQWLNLKLAADMIVFVHWFDAEAKGPKMCTFWHTKRAQLRQQYDQLFDLSLTDGQALGQAARAFEQQWHELKHFLITHRHSDQELLMRDVTRKLNKRLESEWDRVEKAGGGGKKQQHHQRRHNSVISGEIREFLNQLHADQLKLLLSQQQRKDNDNDNTDEQKQTDGEAKQNNELIDKIVKQIESGITMVAQIRPLLDDFVGENQVDNIFKILGIPTILEGSNDALLLVDTEREENVESNKKSTTKKKKPKKKQLNTEETGGEEADKTATSDKLSQKGVANESEQSDKVSANILEEQLTTDKQPINDDDDGIIETNRHKRAQKNKSLDYRKSSNNDTFAKTIKVNKLSAKRAKAADKVVENDQNDKMSSNISGIKSVIVNIGKTPNDSEENTLFSKLTEKNTDKMTQQQDKMSTKANVRTTKSKNSSNKTGEIETKNDASKSVKIYKIADVKEDAFLLDHYQMLLTNPNEFSNEKQRNLFELSIYSNEIWHRFLAPRHFANIAIQLWHSKTNVFVEKWTEIEQKQIINEKDEQLKMELHEMLSNFSTDYKQNFENFGWKIFGEILYRNWLARTLLSNARLSEEWNKLNKDSQTKAITVIFAAENENRKSKDGKRKNVLKYMEKWRKTLEQLRLDKGIFDDFVEKKYLFGQMPAFWRAHIEYIQEINCDSMPNLPDGLENILNTNGHDTMSKAHEIKVHFNKIRTIVREWSNGQSDLLLGGSMMLGVFTADSDVDTICVSPEHIQAERFFGTVSCHLKFAEECRNDDSLFCRLCFYPGIHSLQRIQSNWVPLIRLKVINFDHEIDIVFASIPGENQIHFNDDDNYDNDGDQWQQNILPKIEEMIGKLGKQIETVDQETKMQKDDDKNDQSVLINTKEQMLRSLRSLAGFHSNLRLLDMVTDKENFQKLLLALKLWAKSHYIYNNALGFFNGTSLAILAAKIMLLYTDATVPFLLERFFLTYATWEWPIPVQIAEIRPNSSLNWNAWNEKQNGMGTYSMLKMPVITPGFPESNSTHLMNHQTEKIIKMAINNAFKLLHSSENQKEKWSHLLAQHIKFNKKYSQHFTVTCVASDLNMFDEFCGFVVKRIRAQLAYLNNCTRGDVDFCHVILLNSCPPYITQKHIKMYAKIFCKAWLVGVKEKDTEIQGKQRHNGEQLQQNDNNLKNELDEMIVNSYKFSVFGKWRRDDVKLNLAQQKIKKHFAKSIGTENWQQDFVNLESKYVDRLDAADLN</sequence>
<keyword evidence="8" id="KW-0539">Nucleus</keyword>
<evidence type="ECO:0000256" key="6">
    <source>
        <dbReference type="ARBA" id="ARBA00022741"/>
    </source>
</evidence>
<dbReference type="PANTHER" id="PTHR10682">
    <property type="entry name" value="POLY A POLYMERASE"/>
    <property type="match status" value="1"/>
</dbReference>
<dbReference type="CDD" id="cd05402">
    <property type="entry name" value="NT_PAP_TUTase"/>
    <property type="match status" value="1"/>
</dbReference>
<dbReference type="Pfam" id="PF04928">
    <property type="entry name" value="PAP_central"/>
    <property type="match status" value="1"/>
</dbReference>
<feature type="compositionally biased region" description="Basic residues" evidence="10">
    <location>
        <begin position="748"/>
        <end position="759"/>
    </location>
</feature>
<comment type="similarity">
    <text evidence="2">Belongs to the poly(A) polymerase family.</text>
</comment>
<reference evidence="12 13" key="1">
    <citation type="submission" date="2024-10" db="EMBL/GenBank/DDBJ databases">
        <authorList>
            <person name="Kim D."/>
        </authorList>
    </citation>
    <scope>NUCLEOTIDE SEQUENCE [LARGE SCALE GENOMIC DNA]</scope>
    <source>
        <strain evidence="12">Taebaek</strain>
    </source>
</reference>
<dbReference type="SUPFAM" id="SSF81631">
    <property type="entry name" value="PAP/OAS1 substrate-binding domain"/>
    <property type="match status" value="1"/>
</dbReference>
<dbReference type="EC" id="2.7.7.19" evidence="3"/>
<evidence type="ECO:0000256" key="5">
    <source>
        <dbReference type="ARBA" id="ARBA00022679"/>
    </source>
</evidence>
<evidence type="ECO:0000256" key="4">
    <source>
        <dbReference type="ARBA" id="ARBA00022664"/>
    </source>
</evidence>
<dbReference type="InterPro" id="IPR007012">
    <property type="entry name" value="PolA_pol_cen_dom"/>
</dbReference>
<keyword evidence="4" id="KW-0507">mRNA processing</keyword>
<organism evidence="12 13">
    <name type="scientific">Heterodera schachtii</name>
    <name type="common">Sugarbeet cyst nematode worm</name>
    <name type="synonym">Tylenchus schachtii</name>
    <dbReference type="NCBI Taxonomy" id="97005"/>
    <lineage>
        <taxon>Eukaryota</taxon>
        <taxon>Metazoa</taxon>
        <taxon>Ecdysozoa</taxon>
        <taxon>Nematoda</taxon>
        <taxon>Chromadorea</taxon>
        <taxon>Rhabditida</taxon>
        <taxon>Tylenchina</taxon>
        <taxon>Tylenchomorpha</taxon>
        <taxon>Tylenchoidea</taxon>
        <taxon>Heteroderidae</taxon>
        <taxon>Heteroderinae</taxon>
        <taxon>Heterodera</taxon>
    </lineage>
</organism>
<proteinExistence type="inferred from homology"/>
<dbReference type="GO" id="GO:0005634">
    <property type="term" value="C:nucleus"/>
    <property type="evidence" value="ECO:0007669"/>
    <property type="project" value="UniProtKB-SubCell"/>
</dbReference>
<dbReference type="PANTHER" id="PTHR10682:SF10">
    <property type="entry name" value="POLYNUCLEOTIDE ADENYLYLTRANSFERASE"/>
    <property type="match status" value="1"/>
</dbReference>
<evidence type="ECO:0000259" key="11">
    <source>
        <dbReference type="Pfam" id="PF04928"/>
    </source>
</evidence>
<feature type="region of interest" description="Disordered" evidence="10">
    <location>
        <begin position="738"/>
        <end position="827"/>
    </location>
</feature>
<feature type="domain" description="Poly(A) polymerase central" evidence="11">
    <location>
        <begin position="1408"/>
        <end position="1555"/>
    </location>
</feature>
<comment type="subcellular location">
    <subcellularLocation>
        <location evidence="1">Nucleus</location>
    </subcellularLocation>
</comment>
<evidence type="ECO:0000256" key="7">
    <source>
        <dbReference type="ARBA" id="ARBA00022840"/>
    </source>
</evidence>
<comment type="catalytic activity">
    <reaction evidence="9">
        <text>RNA(n) + ATP = RNA(n)-3'-adenine ribonucleotide + diphosphate</text>
        <dbReference type="Rhea" id="RHEA:11332"/>
        <dbReference type="Rhea" id="RHEA-COMP:14527"/>
        <dbReference type="Rhea" id="RHEA-COMP:17347"/>
        <dbReference type="ChEBI" id="CHEBI:30616"/>
        <dbReference type="ChEBI" id="CHEBI:33019"/>
        <dbReference type="ChEBI" id="CHEBI:140395"/>
        <dbReference type="ChEBI" id="CHEBI:173115"/>
        <dbReference type="EC" id="2.7.7.19"/>
    </reaction>
</comment>
<evidence type="ECO:0000256" key="8">
    <source>
        <dbReference type="ARBA" id="ARBA00023242"/>
    </source>
</evidence>
<keyword evidence="5" id="KW-0808">Transferase</keyword>
<evidence type="ECO:0000256" key="3">
    <source>
        <dbReference type="ARBA" id="ARBA00012388"/>
    </source>
</evidence>